<reference evidence="7" key="2">
    <citation type="submission" date="2015-07" db="EMBL/GenBank/DDBJ databases">
        <title>Contrasting host-pathogen interactions and genome evolution in two generalist and specialist microsporidian pathogens of mosquitoes.</title>
        <authorList>
            <consortium name="The Broad Institute Genomics Platform"/>
            <consortium name="The Broad Institute Genome Sequencing Center for Infectious Disease"/>
            <person name="Cuomo C.A."/>
            <person name="Sanscrainte N.D."/>
            <person name="Goldberg J.M."/>
            <person name="Heiman D."/>
            <person name="Young S."/>
            <person name="Zeng Q."/>
            <person name="Becnel J.J."/>
            <person name="Birren B.W."/>
        </authorList>
    </citation>
    <scope>NUCLEOTIDE SEQUENCE [LARGE SCALE GENOMIC DNA]</scope>
    <source>
        <strain evidence="7">USNM 41457</strain>
    </source>
</reference>
<reference evidence="6 7" key="1">
    <citation type="submission" date="2011-08" db="EMBL/GenBank/DDBJ databases">
        <authorList>
            <person name="Liu Z.J."/>
            <person name="Shi F.L."/>
            <person name="Lu J.Q."/>
            <person name="Li M."/>
            <person name="Wang Z.L."/>
        </authorList>
    </citation>
    <scope>NUCLEOTIDE SEQUENCE [LARGE SCALE GENOMIC DNA]</scope>
    <source>
        <strain evidence="6 7">USNM 41457</strain>
    </source>
</reference>
<dbReference type="HOGENOM" id="CLU_030988_10_1_1"/>
<dbReference type="AlphaFoldDB" id="J9DIP4"/>
<organism evidence="6 7">
    <name type="scientific">Edhazardia aedis (strain USNM 41457)</name>
    <name type="common">Microsporidian parasite</name>
    <dbReference type="NCBI Taxonomy" id="1003232"/>
    <lineage>
        <taxon>Eukaryota</taxon>
        <taxon>Fungi</taxon>
        <taxon>Fungi incertae sedis</taxon>
        <taxon>Microsporidia</taxon>
        <taxon>Edhazardia</taxon>
    </lineage>
</organism>
<evidence type="ECO:0000256" key="1">
    <source>
        <dbReference type="ARBA" id="ARBA00022679"/>
    </source>
</evidence>
<dbReference type="GO" id="GO:0016740">
    <property type="term" value="F:transferase activity"/>
    <property type="evidence" value="ECO:0007669"/>
    <property type="project" value="UniProtKB-KW"/>
</dbReference>
<dbReference type="PANTHER" id="PTHR24067">
    <property type="entry name" value="UBIQUITIN-CONJUGATING ENZYME E2"/>
    <property type="match status" value="1"/>
</dbReference>
<dbReference type="STRING" id="1003232.J9DIP4"/>
<accession>J9DIP4</accession>
<dbReference type="PROSITE" id="PS50127">
    <property type="entry name" value="UBC_2"/>
    <property type="match status" value="1"/>
</dbReference>
<dbReference type="SUPFAM" id="SSF54495">
    <property type="entry name" value="UBC-like"/>
    <property type="match status" value="1"/>
</dbReference>
<dbReference type="FunFam" id="3.10.110.10:FF:000051">
    <property type="entry name" value="ubiquitin-conjugating enzyme E2 R2-like"/>
    <property type="match status" value="1"/>
</dbReference>
<evidence type="ECO:0000256" key="2">
    <source>
        <dbReference type="ARBA" id="ARBA00022786"/>
    </source>
</evidence>
<dbReference type="OMA" id="QCINTIV"/>
<dbReference type="VEuPathDB" id="MicrosporidiaDB:EDEG_00537"/>
<evidence type="ECO:0000256" key="4">
    <source>
        <dbReference type="RuleBase" id="RU362109"/>
    </source>
</evidence>
<comment type="caution">
    <text evidence="6">The sequence shown here is derived from an EMBL/GenBank/DDBJ whole genome shotgun (WGS) entry which is preliminary data.</text>
</comment>
<dbReference type="PROSITE" id="PS00183">
    <property type="entry name" value="UBC_1"/>
    <property type="match status" value="1"/>
</dbReference>
<keyword evidence="7" id="KW-1185">Reference proteome</keyword>
<keyword evidence="4" id="KW-0547">Nucleotide-binding</keyword>
<dbReference type="InterPro" id="IPR050113">
    <property type="entry name" value="Ub_conjugating_enzyme"/>
</dbReference>
<evidence type="ECO:0000313" key="6">
    <source>
        <dbReference type="EMBL" id="EJW01237.1"/>
    </source>
</evidence>
<name>J9DIP4_EDHAE</name>
<proteinExistence type="inferred from homology"/>
<feature type="domain" description="UBC core" evidence="5">
    <location>
        <begin position="7"/>
        <end position="171"/>
    </location>
</feature>
<dbReference type="InParanoid" id="J9DIP4"/>
<dbReference type="EMBL" id="AFBI03000006">
    <property type="protein sequence ID" value="EJW01237.1"/>
    <property type="molecule type" value="Genomic_DNA"/>
</dbReference>
<comment type="similarity">
    <text evidence="4">Belongs to the ubiquitin-conjugating enzyme family.</text>
</comment>
<dbReference type="InterPro" id="IPR000608">
    <property type="entry name" value="UBC"/>
</dbReference>
<protein>
    <recommendedName>
        <fullName evidence="5">UBC core domain-containing protein</fullName>
    </recommendedName>
</protein>
<evidence type="ECO:0000256" key="3">
    <source>
        <dbReference type="PROSITE-ProRule" id="PRU10133"/>
    </source>
</evidence>
<gene>
    <name evidence="6" type="ORF">EDEG_00537</name>
</gene>
<dbReference type="Gene3D" id="3.10.110.10">
    <property type="entry name" value="Ubiquitin Conjugating Enzyme"/>
    <property type="match status" value="1"/>
</dbReference>
<dbReference type="OrthoDB" id="19692at2759"/>
<feature type="active site" description="Glycyl thioester intermediate" evidence="3">
    <location>
        <position position="96"/>
    </location>
</feature>
<dbReference type="FunCoup" id="J9DIP4">
    <property type="interactions" value="91"/>
</dbReference>
<dbReference type="Pfam" id="PF00179">
    <property type="entry name" value="UQ_con"/>
    <property type="match status" value="1"/>
</dbReference>
<dbReference type="GO" id="GO:0005524">
    <property type="term" value="F:ATP binding"/>
    <property type="evidence" value="ECO:0007669"/>
    <property type="project" value="UniProtKB-UniRule"/>
</dbReference>
<dbReference type="SMART" id="SM00212">
    <property type="entry name" value="UBCc"/>
    <property type="match status" value="1"/>
</dbReference>
<dbReference type="InterPro" id="IPR023313">
    <property type="entry name" value="UBQ-conjugating_AS"/>
</dbReference>
<keyword evidence="1" id="KW-0808">Transferase</keyword>
<dbReference type="Proteomes" id="UP000003163">
    <property type="component" value="Unassembled WGS sequence"/>
</dbReference>
<keyword evidence="4" id="KW-0067">ATP-binding</keyword>
<evidence type="ECO:0000313" key="7">
    <source>
        <dbReference type="Proteomes" id="UP000003163"/>
    </source>
</evidence>
<sequence length="196" mass="22547">MAKISSTAIRRLQAESRRVKADGLSIGFYAFPTPNLREFDDVTWEIYIKGTDNSVYEGTYLHARIKFPMEYPIHPPTLVFVTEMFHPNIYSDGKVCISILHVADDDPTSYETPDEKWTPVQCINTIVLSVISILNEPNVDSPANVDASKMLNEEKNKYEAYVRKLAQEKGTKFEDIKLNEIPNDDQLYIRKLFNKH</sequence>
<keyword evidence="2 4" id="KW-0833">Ubl conjugation pathway</keyword>
<dbReference type="InterPro" id="IPR016135">
    <property type="entry name" value="UBQ-conjugating_enzyme/RWD"/>
</dbReference>
<evidence type="ECO:0000259" key="5">
    <source>
        <dbReference type="PROSITE" id="PS50127"/>
    </source>
</evidence>